<accession>A0A9D1Z7U6</accession>
<dbReference type="Gene3D" id="2.30.130.60">
    <property type="match status" value="1"/>
</dbReference>
<dbReference type="Pfam" id="PF13636">
    <property type="entry name" value="Methyltranf_PUA"/>
    <property type="match status" value="1"/>
</dbReference>
<dbReference type="EMBL" id="DXCO01000018">
    <property type="protein sequence ID" value="HIY77823.1"/>
    <property type="molecule type" value="Genomic_DNA"/>
</dbReference>
<feature type="active site" description="Nucleophile" evidence="7">
    <location>
        <position position="230"/>
    </location>
</feature>
<organism evidence="9 10">
    <name type="scientific">Candidatus Borkfalkia excrementavium</name>
    <dbReference type="NCBI Taxonomy" id="2838505"/>
    <lineage>
        <taxon>Bacteria</taxon>
        <taxon>Bacillati</taxon>
        <taxon>Bacillota</taxon>
        <taxon>Clostridia</taxon>
        <taxon>Christensenellales</taxon>
        <taxon>Christensenellaceae</taxon>
        <taxon>Candidatus Borkfalkia</taxon>
    </lineage>
</organism>
<gene>
    <name evidence="9" type="ORF">H9728_02150</name>
</gene>
<evidence type="ECO:0000256" key="2">
    <source>
        <dbReference type="ARBA" id="ARBA00022490"/>
    </source>
</evidence>
<protein>
    <submittedName>
        <fullName evidence="9">RsmF rRNA methyltransferase first C-terminal domain-containing protein</fullName>
    </submittedName>
</protein>
<feature type="domain" description="SAM-dependent MTase RsmB/NOP-type" evidence="8">
    <location>
        <begin position="1"/>
        <end position="308"/>
    </location>
</feature>
<dbReference type="Gene3D" id="3.40.50.150">
    <property type="entry name" value="Vaccinia Virus protein VP39"/>
    <property type="match status" value="1"/>
</dbReference>
<dbReference type="InterPro" id="IPR049560">
    <property type="entry name" value="MeTrfase_RsmB-F_NOP2_cat"/>
</dbReference>
<keyword evidence="3 7" id="KW-0489">Methyltransferase</keyword>
<dbReference type="InterPro" id="IPR027391">
    <property type="entry name" value="Nol1_Nop2_Fmu_2"/>
</dbReference>
<dbReference type="PANTHER" id="PTHR22807">
    <property type="entry name" value="NOP2 YEAST -RELATED NOL1/NOP2/FMU SUN DOMAIN-CONTAINING"/>
    <property type="match status" value="1"/>
</dbReference>
<keyword evidence="6 7" id="KW-0694">RNA-binding</keyword>
<evidence type="ECO:0000313" key="9">
    <source>
        <dbReference type="EMBL" id="HIY77823.1"/>
    </source>
</evidence>
<feature type="binding site" evidence="7">
    <location>
        <position position="159"/>
    </location>
    <ligand>
        <name>S-adenosyl-L-methionine</name>
        <dbReference type="ChEBI" id="CHEBI:59789"/>
    </ligand>
</feature>
<feature type="binding site" evidence="7">
    <location>
        <position position="132"/>
    </location>
    <ligand>
        <name>S-adenosyl-L-methionine</name>
        <dbReference type="ChEBI" id="CHEBI:59789"/>
    </ligand>
</feature>
<evidence type="ECO:0000259" key="8">
    <source>
        <dbReference type="PROSITE" id="PS51686"/>
    </source>
</evidence>
<dbReference type="CDD" id="cd21147">
    <property type="entry name" value="RsmF_methylt_CTD1"/>
    <property type="match status" value="1"/>
</dbReference>
<dbReference type="AlphaFoldDB" id="A0A9D1Z7U6"/>
<dbReference type="InterPro" id="IPR029063">
    <property type="entry name" value="SAM-dependent_MTases_sf"/>
</dbReference>
<evidence type="ECO:0000256" key="6">
    <source>
        <dbReference type="ARBA" id="ARBA00022884"/>
    </source>
</evidence>
<comment type="caution">
    <text evidence="9">The sequence shown here is derived from an EMBL/GenBank/DDBJ whole genome shotgun (WGS) entry which is preliminary data.</text>
</comment>
<dbReference type="SUPFAM" id="SSF53335">
    <property type="entry name" value="S-adenosyl-L-methionine-dependent methyltransferases"/>
    <property type="match status" value="1"/>
</dbReference>
<feature type="binding site" evidence="7">
    <location>
        <begin position="108"/>
        <end position="114"/>
    </location>
    <ligand>
        <name>S-adenosyl-L-methionine</name>
        <dbReference type="ChEBI" id="CHEBI:59789"/>
    </ligand>
</feature>
<keyword evidence="4 7" id="KW-0808">Transferase</keyword>
<name>A0A9D1Z7U6_9FIRM</name>
<reference evidence="9" key="2">
    <citation type="submission" date="2021-04" db="EMBL/GenBank/DDBJ databases">
        <authorList>
            <person name="Gilroy R."/>
        </authorList>
    </citation>
    <scope>NUCLEOTIDE SEQUENCE</scope>
    <source>
        <strain evidence="9">CHK199-9574</strain>
    </source>
</reference>
<feature type="binding site" evidence="7">
    <location>
        <position position="177"/>
    </location>
    <ligand>
        <name>S-adenosyl-L-methionine</name>
        <dbReference type="ChEBI" id="CHEBI:59789"/>
    </ligand>
</feature>
<keyword evidence="5 7" id="KW-0949">S-adenosyl-L-methionine</keyword>
<dbReference type="InterPro" id="IPR023267">
    <property type="entry name" value="RCMT"/>
</dbReference>
<dbReference type="PROSITE" id="PS51686">
    <property type="entry name" value="SAM_MT_RSMB_NOP"/>
    <property type="match status" value="1"/>
</dbReference>
<dbReference type="CDD" id="cd02440">
    <property type="entry name" value="AdoMet_MTases"/>
    <property type="match status" value="1"/>
</dbReference>
<evidence type="ECO:0000256" key="3">
    <source>
        <dbReference type="ARBA" id="ARBA00022603"/>
    </source>
</evidence>
<dbReference type="Pfam" id="PF17125">
    <property type="entry name" value="Methyltr_RsmF_N"/>
    <property type="match status" value="1"/>
</dbReference>
<proteinExistence type="inferred from homology"/>
<dbReference type="InterPro" id="IPR018314">
    <property type="entry name" value="RsmB/NOL1/NOP2-like_CS"/>
</dbReference>
<dbReference type="InterPro" id="IPR031341">
    <property type="entry name" value="Methyltr_RsmF_N"/>
</dbReference>
<evidence type="ECO:0000256" key="4">
    <source>
        <dbReference type="ARBA" id="ARBA00022679"/>
    </source>
</evidence>
<sequence length="434" mass="47480">MKLPEAYSRRIGASLGDAEAYLSCLAEPPVKGIRVNTLKISASDFTKISPFPLEGKVPWAENGFFISEEKPGKSPYFDAGLFYVQEPSAMCAAPLLDVRPGENVLDLCAAPGGKGTQLGEAMRGEGLLVLNEKVPDRAQVLSSNIERMGICNAVVTCCDPQTLSERFAGRFDKILVDAPCSGEGMFRKEPAALENWSERNVLMCADRQQKILHSAAKMLRAGGRMVYSTCTFSEEEDERCIENFLADHKEFVLLQEEKLWPHRVRGEGHYAALLEKTDEVEGGSRICSPPRKNNKNFADKRAVALYKDFASEFFVSAPQGEFLSFGRSLWLVPDALFRLDGLKVLRSGIQLGEAKEGRFEPSHALVMAAARDHLGKVCSFSKEEIGAYLRGGTLACAENVSGWCAVAVDGFPVGLGKAVGGVLKNHLPKALRHF</sequence>
<keyword evidence="2" id="KW-0963">Cytoplasm</keyword>
<dbReference type="PROSITE" id="PS01153">
    <property type="entry name" value="NOL1_NOP2_SUN"/>
    <property type="match status" value="1"/>
</dbReference>
<evidence type="ECO:0000256" key="5">
    <source>
        <dbReference type="ARBA" id="ARBA00022691"/>
    </source>
</evidence>
<dbReference type="PANTHER" id="PTHR22807:SF30">
    <property type="entry name" value="28S RRNA (CYTOSINE(4447)-C(5))-METHYLTRANSFERASE-RELATED"/>
    <property type="match status" value="1"/>
</dbReference>
<evidence type="ECO:0000313" key="10">
    <source>
        <dbReference type="Proteomes" id="UP000824135"/>
    </source>
</evidence>
<dbReference type="Proteomes" id="UP000824135">
    <property type="component" value="Unassembled WGS sequence"/>
</dbReference>
<dbReference type="InterPro" id="IPR001678">
    <property type="entry name" value="MeTrfase_RsmB-F_NOP2_dom"/>
</dbReference>
<evidence type="ECO:0000256" key="7">
    <source>
        <dbReference type="PROSITE-ProRule" id="PRU01023"/>
    </source>
</evidence>
<comment type="similarity">
    <text evidence="1 7">Belongs to the class I-like SAM-binding methyltransferase superfamily. RsmB/NOP family.</text>
</comment>
<dbReference type="PRINTS" id="PR02008">
    <property type="entry name" value="RCMTFAMILY"/>
</dbReference>
<reference evidence="9" key="1">
    <citation type="journal article" date="2021" name="PeerJ">
        <title>Extensive microbial diversity within the chicken gut microbiome revealed by metagenomics and culture.</title>
        <authorList>
            <person name="Gilroy R."/>
            <person name="Ravi A."/>
            <person name="Getino M."/>
            <person name="Pursley I."/>
            <person name="Horton D.L."/>
            <person name="Alikhan N.F."/>
            <person name="Baker D."/>
            <person name="Gharbi K."/>
            <person name="Hall N."/>
            <person name="Watson M."/>
            <person name="Adriaenssens E.M."/>
            <person name="Foster-Nyarko E."/>
            <person name="Jarju S."/>
            <person name="Secka A."/>
            <person name="Antonio M."/>
            <person name="Oren A."/>
            <person name="Chaudhuri R.R."/>
            <person name="La Ragione R."/>
            <person name="Hildebrand F."/>
            <person name="Pallen M.J."/>
        </authorList>
    </citation>
    <scope>NUCLEOTIDE SEQUENCE</scope>
    <source>
        <strain evidence="9">CHK199-9574</strain>
    </source>
</reference>
<dbReference type="Pfam" id="PF01189">
    <property type="entry name" value="Methyltr_RsmB-F"/>
    <property type="match status" value="1"/>
</dbReference>
<dbReference type="GO" id="GO:0003723">
    <property type="term" value="F:RNA binding"/>
    <property type="evidence" value="ECO:0007669"/>
    <property type="project" value="UniProtKB-UniRule"/>
</dbReference>
<dbReference type="Gene3D" id="3.30.70.1170">
    <property type="entry name" value="Sun protein, domain 3"/>
    <property type="match status" value="1"/>
</dbReference>
<dbReference type="InterPro" id="IPR031340">
    <property type="entry name" value="RsmF_methylt_CI"/>
</dbReference>
<dbReference type="GO" id="GO:0008173">
    <property type="term" value="F:RNA methyltransferase activity"/>
    <property type="evidence" value="ECO:0007669"/>
    <property type="project" value="InterPro"/>
</dbReference>
<evidence type="ECO:0000256" key="1">
    <source>
        <dbReference type="ARBA" id="ARBA00007494"/>
    </source>
</evidence>
<dbReference type="GO" id="GO:0001510">
    <property type="term" value="P:RNA methylation"/>
    <property type="evidence" value="ECO:0007669"/>
    <property type="project" value="InterPro"/>
</dbReference>
<dbReference type="Pfam" id="PF17126">
    <property type="entry name" value="RsmF_methylt_CI"/>
    <property type="match status" value="1"/>
</dbReference>